<dbReference type="AlphaFoldDB" id="A0A8T1W2D2"/>
<feature type="chain" id="PRO_5035713286" evidence="1">
    <location>
        <begin position="23"/>
        <end position="202"/>
    </location>
</feature>
<gene>
    <name evidence="2" type="ORF">PHYPSEUDO_015313</name>
</gene>
<keyword evidence="1" id="KW-0732">Signal</keyword>
<sequence length="202" mass="22371">MTRLVAGVIVAMVALCSAPVRGHGYLSFPAAVYRDPYTATSFVKTVTESVEPVAFGGKKWNDSPERNAAMFASAFHNCSSYSSLREMLDPVVPGCGNTRADAPPVNVTDTSEVRWQNDQEQRGFVDSHHGPCEVWVDDRRALHNDDCRAAFPLYPARLPVDYDALCAGECRLTFYWLALHEPAWQVYKACASIVNTNTTKHL</sequence>
<comment type="caution">
    <text evidence="2">The sequence shown here is derived from an EMBL/GenBank/DDBJ whole genome shotgun (WGS) entry which is preliminary data.</text>
</comment>
<organism evidence="2 3">
    <name type="scientific">Phytophthora pseudosyringae</name>
    <dbReference type="NCBI Taxonomy" id="221518"/>
    <lineage>
        <taxon>Eukaryota</taxon>
        <taxon>Sar</taxon>
        <taxon>Stramenopiles</taxon>
        <taxon>Oomycota</taxon>
        <taxon>Peronosporomycetes</taxon>
        <taxon>Peronosporales</taxon>
        <taxon>Peronosporaceae</taxon>
        <taxon>Phytophthora</taxon>
    </lineage>
</organism>
<dbReference type="OrthoDB" id="160987at2759"/>
<evidence type="ECO:0000313" key="3">
    <source>
        <dbReference type="Proteomes" id="UP000694044"/>
    </source>
</evidence>
<dbReference type="EMBL" id="JAGDFM010000094">
    <property type="protein sequence ID" value="KAG7386718.1"/>
    <property type="molecule type" value="Genomic_DNA"/>
</dbReference>
<protein>
    <submittedName>
        <fullName evidence="2">Uncharacterized protein</fullName>
    </submittedName>
</protein>
<evidence type="ECO:0000256" key="1">
    <source>
        <dbReference type="SAM" id="SignalP"/>
    </source>
</evidence>
<feature type="signal peptide" evidence="1">
    <location>
        <begin position="1"/>
        <end position="22"/>
    </location>
</feature>
<keyword evidence="3" id="KW-1185">Reference proteome</keyword>
<proteinExistence type="predicted"/>
<reference evidence="2" key="1">
    <citation type="submission" date="2021-02" db="EMBL/GenBank/DDBJ databases">
        <authorList>
            <person name="Palmer J.M."/>
        </authorList>
    </citation>
    <scope>NUCLEOTIDE SEQUENCE</scope>
    <source>
        <strain evidence="2">SCRP734</strain>
    </source>
</reference>
<name>A0A8T1W2D2_9STRA</name>
<evidence type="ECO:0000313" key="2">
    <source>
        <dbReference type="EMBL" id="KAG7386718.1"/>
    </source>
</evidence>
<dbReference type="Proteomes" id="UP000694044">
    <property type="component" value="Unassembled WGS sequence"/>
</dbReference>
<accession>A0A8T1W2D2</accession>